<dbReference type="Proteomes" id="UP000813824">
    <property type="component" value="Unassembled WGS sequence"/>
</dbReference>
<evidence type="ECO:0000313" key="2">
    <source>
        <dbReference type="Proteomes" id="UP000813824"/>
    </source>
</evidence>
<name>A0A8K0UUQ6_9AGAR</name>
<keyword evidence="2" id="KW-1185">Reference proteome</keyword>
<dbReference type="EMBL" id="JAEVFJ010000005">
    <property type="protein sequence ID" value="KAH8104826.1"/>
    <property type="molecule type" value="Genomic_DNA"/>
</dbReference>
<comment type="caution">
    <text evidence="1">The sequence shown here is derived from an EMBL/GenBank/DDBJ whole genome shotgun (WGS) entry which is preliminary data.</text>
</comment>
<gene>
    <name evidence="1" type="ORF">BXZ70DRAFT_621398</name>
</gene>
<protein>
    <submittedName>
        <fullName evidence="1">Uncharacterized protein</fullName>
    </submittedName>
</protein>
<organism evidence="1 2">
    <name type="scientific">Cristinia sonorae</name>
    <dbReference type="NCBI Taxonomy" id="1940300"/>
    <lineage>
        <taxon>Eukaryota</taxon>
        <taxon>Fungi</taxon>
        <taxon>Dikarya</taxon>
        <taxon>Basidiomycota</taxon>
        <taxon>Agaricomycotina</taxon>
        <taxon>Agaricomycetes</taxon>
        <taxon>Agaricomycetidae</taxon>
        <taxon>Agaricales</taxon>
        <taxon>Pleurotineae</taxon>
        <taxon>Stephanosporaceae</taxon>
        <taxon>Cristinia</taxon>
    </lineage>
</organism>
<reference evidence="1" key="1">
    <citation type="journal article" date="2021" name="New Phytol.">
        <title>Evolutionary innovations through gain and loss of genes in the ectomycorrhizal Boletales.</title>
        <authorList>
            <person name="Wu G."/>
            <person name="Miyauchi S."/>
            <person name="Morin E."/>
            <person name="Kuo A."/>
            <person name="Drula E."/>
            <person name="Varga T."/>
            <person name="Kohler A."/>
            <person name="Feng B."/>
            <person name="Cao Y."/>
            <person name="Lipzen A."/>
            <person name="Daum C."/>
            <person name="Hundley H."/>
            <person name="Pangilinan J."/>
            <person name="Johnson J."/>
            <person name="Barry K."/>
            <person name="LaButti K."/>
            <person name="Ng V."/>
            <person name="Ahrendt S."/>
            <person name="Min B."/>
            <person name="Choi I.G."/>
            <person name="Park H."/>
            <person name="Plett J.M."/>
            <person name="Magnuson J."/>
            <person name="Spatafora J.W."/>
            <person name="Nagy L.G."/>
            <person name="Henrissat B."/>
            <person name="Grigoriev I.V."/>
            <person name="Yang Z.L."/>
            <person name="Xu J."/>
            <person name="Martin F.M."/>
        </authorList>
    </citation>
    <scope>NUCLEOTIDE SEQUENCE</scope>
    <source>
        <strain evidence="1">KKN 215</strain>
    </source>
</reference>
<dbReference type="AlphaFoldDB" id="A0A8K0UUQ6"/>
<evidence type="ECO:0000313" key="1">
    <source>
        <dbReference type="EMBL" id="KAH8104826.1"/>
    </source>
</evidence>
<proteinExistence type="predicted"/>
<sequence length="177" mass="19940">MGRRGWGMLDGWKTVSAWATTSGQGIMTVRTSRFSLPGLLLVPRRQLYLVPHLHPQAKRVGVHVAGVRRHGLAAFLVCQWLVCIGHRMLAGGLRGRGRGWGGGRRGRRVRGGRGCFCWLPRHGRGRRDQRAKHGKDKLNGDMFVMICFLSFILLNGRESPESRECLFPQMRPYVIGK</sequence>
<accession>A0A8K0UUQ6</accession>